<reference evidence="21 22" key="1">
    <citation type="journal article" date="2023" name="Life. Sci Alliance">
        <title>Evolutionary insights into 3D genome organization and epigenetic landscape of Vigna mungo.</title>
        <authorList>
            <person name="Junaid A."/>
            <person name="Singh B."/>
            <person name="Bhatia S."/>
        </authorList>
    </citation>
    <scope>NUCLEOTIDE SEQUENCE [LARGE SCALE GENOMIC DNA]</scope>
    <source>
        <strain evidence="21">Urdbean</strain>
    </source>
</reference>
<gene>
    <name evidence="21" type="ORF">V8G54_010292</name>
</gene>
<feature type="region of interest" description="Disordered" evidence="17">
    <location>
        <begin position="114"/>
        <end position="147"/>
    </location>
</feature>
<dbReference type="Gene3D" id="3.30.40.10">
    <property type="entry name" value="Zinc/RING finger domain, C3HC4 (zinc finger)"/>
    <property type="match status" value="1"/>
</dbReference>
<evidence type="ECO:0000256" key="15">
    <source>
        <dbReference type="ARBA" id="ARBA00023242"/>
    </source>
</evidence>
<evidence type="ECO:0008006" key="23">
    <source>
        <dbReference type="Google" id="ProtNLM"/>
    </source>
</evidence>
<evidence type="ECO:0000256" key="5">
    <source>
        <dbReference type="ARBA" id="ARBA00022771"/>
    </source>
</evidence>
<organism evidence="21 22">
    <name type="scientific">Vigna mungo</name>
    <name type="common">Black gram</name>
    <name type="synonym">Phaseolus mungo</name>
    <dbReference type="NCBI Taxonomy" id="3915"/>
    <lineage>
        <taxon>Eukaryota</taxon>
        <taxon>Viridiplantae</taxon>
        <taxon>Streptophyta</taxon>
        <taxon>Embryophyta</taxon>
        <taxon>Tracheophyta</taxon>
        <taxon>Spermatophyta</taxon>
        <taxon>Magnoliopsida</taxon>
        <taxon>eudicotyledons</taxon>
        <taxon>Gunneridae</taxon>
        <taxon>Pentapetalae</taxon>
        <taxon>rosids</taxon>
        <taxon>fabids</taxon>
        <taxon>Fabales</taxon>
        <taxon>Fabaceae</taxon>
        <taxon>Papilionoideae</taxon>
        <taxon>50 kb inversion clade</taxon>
        <taxon>NPAAA clade</taxon>
        <taxon>indigoferoid/millettioid clade</taxon>
        <taxon>Phaseoleae</taxon>
        <taxon>Vigna</taxon>
    </lineage>
</organism>
<accession>A0AAQ3NW75</accession>
<keyword evidence="4" id="KW-0547">Nucleotide-binding</keyword>
<dbReference type="GO" id="GO:0006281">
    <property type="term" value="P:DNA repair"/>
    <property type="evidence" value="ECO:0007669"/>
    <property type="project" value="TreeGrafter"/>
</dbReference>
<dbReference type="PROSITE" id="PS51194">
    <property type="entry name" value="HELICASE_CTER"/>
    <property type="match status" value="1"/>
</dbReference>
<keyword evidence="3" id="KW-0479">Metal-binding</keyword>
<evidence type="ECO:0000256" key="17">
    <source>
        <dbReference type="SAM" id="MobiDB-lite"/>
    </source>
</evidence>
<dbReference type="InterPro" id="IPR000330">
    <property type="entry name" value="SNF2_N"/>
</dbReference>
<evidence type="ECO:0000256" key="8">
    <source>
        <dbReference type="ARBA" id="ARBA00022833"/>
    </source>
</evidence>
<evidence type="ECO:0000256" key="4">
    <source>
        <dbReference type="ARBA" id="ARBA00022741"/>
    </source>
</evidence>
<dbReference type="InterPro" id="IPR013083">
    <property type="entry name" value="Znf_RING/FYVE/PHD"/>
</dbReference>
<keyword evidence="14" id="KW-0804">Transcription</keyword>
<dbReference type="FunFam" id="3.40.50.10810:FF:000071">
    <property type="entry name" value="SNF2 domain-containing protein / helicase domain-containing protein / zinc finger protein-like protein"/>
    <property type="match status" value="1"/>
</dbReference>
<dbReference type="SMART" id="SM00184">
    <property type="entry name" value="RING"/>
    <property type="match status" value="1"/>
</dbReference>
<evidence type="ECO:0000256" key="9">
    <source>
        <dbReference type="ARBA" id="ARBA00022840"/>
    </source>
</evidence>
<evidence type="ECO:0000256" key="1">
    <source>
        <dbReference type="ARBA" id="ARBA00004123"/>
    </source>
</evidence>
<dbReference type="Gene3D" id="3.40.50.300">
    <property type="entry name" value="P-loop containing nucleotide triphosphate hydrolases"/>
    <property type="match status" value="1"/>
</dbReference>
<keyword evidence="11" id="KW-0805">Transcription regulation</keyword>
<evidence type="ECO:0000256" key="12">
    <source>
        <dbReference type="ARBA" id="ARBA00023125"/>
    </source>
</evidence>
<dbReference type="InterPro" id="IPR018957">
    <property type="entry name" value="Znf_C3HC4_RING-type"/>
</dbReference>
<feature type="domain" description="Helicase ATP-binding" evidence="19">
    <location>
        <begin position="313"/>
        <end position="587"/>
    </location>
</feature>
<feature type="region of interest" description="Disordered" evidence="17">
    <location>
        <begin position="62"/>
        <end position="83"/>
    </location>
</feature>
<evidence type="ECO:0000256" key="3">
    <source>
        <dbReference type="ARBA" id="ARBA00022723"/>
    </source>
</evidence>
<evidence type="ECO:0000313" key="22">
    <source>
        <dbReference type="Proteomes" id="UP001374535"/>
    </source>
</evidence>
<evidence type="ECO:0000259" key="20">
    <source>
        <dbReference type="PROSITE" id="PS51194"/>
    </source>
</evidence>
<dbReference type="InterPro" id="IPR001841">
    <property type="entry name" value="Znf_RING"/>
</dbReference>
<dbReference type="PANTHER" id="PTHR45626:SF24">
    <property type="entry name" value="HELICASE-LIKE TRANSCRIPTION FACTOR CHR28-RELATED"/>
    <property type="match status" value="1"/>
</dbReference>
<keyword evidence="12" id="KW-0238">DNA-binding</keyword>
<feature type="domain" description="Helicase C-terminal" evidence="20">
    <location>
        <begin position="875"/>
        <end position="1032"/>
    </location>
</feature>
<keyword evidence="22" id="KW-1185">Reference proteome</keyword>
<comment type="subcellular location">
    <subcellularLocation>
        <location evidence="1">Nucleus</location>
    </subcellularLocation>
</comment>
<dbReference type="AlphaFoldDB" id="A0AAQ3NW75"/>
<dbReference type="EMBL" id="CP144698">
    <property type="protein sequence ID" value="WVZ17310.1"/>
    <property type="molecule type" value="Genomic_DNA"/>
</dbReference>
<dbReference type="Gene3D" id="3.40.50.10810">
    <property type="entry name" value="Tandem AAA-ATPase domain"/>
    <property type="match status" value="3"/>
</dbReference>
<dbReference type="GO" id="GO:0003677">
    <property type="term" value="F:DNA binding"/>
    <property type="evidence" value="ECO:0007669"/>
    <property type="project" value="UniProtKB-KW"/>
</dbReference>
<dbReference type="Pfam" id="PF00176">
    <property type="entry name" value="SNF2-rel_dom"/>
    <property type="match status" value="1"/>
</dbReference>
<dbReference type="InterPro" id="IPR049730">
    <property type="entry name" value="SNF2/RAD54-like_C"/>
</dbReference>
<dbReference type="InterPro" id="IPR027417">
    <property type="entry name" value="P-loop_NTPase"/>
</dbReference>
<evidence type="ECO:0000313" key="21">
    <source>
        <dbReference type="EMBL" id="WVZ17310.1"/>
    </source>
</evidence>
<keyword evidence="7" id="KW-0347">Helicase</keyword>
<dbReference type="CDD" id="cd18008">
    <property type="entry name" value="DEXDc_SHPRH-like"/>
    <property type="match status" value="1"/>
</dbReference>
<protein>
    <recommendedName>
        <fullName evidence="23">Helicase-like transcription factor CHR28</fullName>
    </recommendedName>
</protein>
<evidence type="ECO:0000256" key="6">
    <source>
        <dbReference type="ARBA" id="ARBA00022801"/>
    </source>
</evidence>
<dbReference type="GO" id="GO:0016787">
    <property type="term" value="F:hydrolase activity"/>
    <property type="evidence" value="ECO:0007669"/>
    <property type="project" value="UniProtKB-KW"/>
</dbReference>
<keyword evidence="15" id="KW-0539">Nucleus</keyword>
<dbReference type="GO" id="GO:0004386">
    <property type="term" value="F:helicase activity"/>
    <property type="evidence" value="ECO:0007669"/>
    <property type="project" value="UniProtKB-KW"/>
</dbReference>
<dbReference type="InterPro" id="IPR017907">
    <property type="entry name" value="Znf_RING_CS"/>
</dbReference>
<dbReference type="FunFam" id="3.40.50.10810:FF:000068">
    <property type="entry name" value="SNF2 domain-containing protein / helicase domain-containing protein / zinc finger protein-like protein"/>
    <property type="match status" value="1"/>
</dbReference>
<dbReference type="Proteomes" id="UP001374535">
    <property type="component" value="Chromosome 3"/>
</dbReference>
<dbReference type="PROSITE" id="PS50089">
    <property type="entry name" value="ZF_RING_2"/>
    <property type="match status" value="1"/>
</dbReference>
<dbReference type="GO" id="GO:0008094">
    <property type="term" value="F:ATP-dependent activity, acting on DNA"/>
    <property type="evidence" value="ECO:0007669"/>
    <property type="project" value="TreeGrafter"/>
</dbReference>
<feature type="domain" description="RING-type" evidence="18">
    <location>
        <begin position="741"/>
        <end position="780"/>
    </location>
</feature>
<dbReference type="GO" id="GO:0005634">
    <property type="term" value="C:nucleus"/>
    <property type="evidence" value="ECO:0007669"/>
    <property type="project" value="UniProtKB-SubCell"/>
</dbReference>
<dbReference type="InterPro" id="IPR014001">
    <property type="entry name" value="Helicase_ATP-bd"/>
</dbReference>
<evidence type="ECO:0000256" key="7">
    <source>
        <dbReference type="ARBA" id="ARBA00022806"/>
    </source>
</evidence>
<comment type="similarity">
    <text evidence="2">Belongs to the SNF2/RAD54 helicase family. RAD16 subfamily.</text>
</comment>
<feature type="compositionally biased region" description="Basic and acidic residues" evidence="17">
    <location>
        <begin position="181"/>
        <end position="193"/>
    </location>
</feature>
<dbReference type="SUPFAM" id="SSF52540">
    <property type="entry name" value="P-loop containing nucleoside triphosphate hydrolases"/>
    <property type="match status" value="2"/>
</dbReference>
<evidence type="ECO:0000259" key="18">
    <source>
        <dbReference type="PROSITE" id="PS50089"/>
    </source>
</evidence>
<evidence type="ECO:0000256" key="16">
    <source>
        <dbReference type="PROSITE-ProRule" id="PRU00175"/>
    </source>
</evidence>
<keyword evidence="9" id="KW-0067">ATP-binding</keyword>
<feature type="region of interest" description="Disordered" evidence="17">
    <location>
        <begin position="364"/>
        <end position="408"/>
    </location>
</feature>
<sequence>MHGYLVTGTYGFTVCCNVELDIHDTFMTTGKIYCYFNFMDDTIYIISSSDDDELEEIDVQNRTLPTTTERSSGANSSNLSSSSLYNHSQIKPLTLPVSSTNALNHRIARRDEPSYHAQNGNTSQQQPVNSRISKSHGADYEKMSSQQAFKRTLPSTLQPSVTRALPSPLFASDIRLSNLKDSTDNSHIHDTYKNRRQGIGPSISGDRAYIRDNFIRGYDEGHLLYQNGGSRILPPSLVLGKAITPHFAISSESAYRSGIGDERSAENDERLIYEAALQDISQPKTEYDLPAGVLSVSLLRHQKIALAWMLQRETKSLHCLGGILADDQGLGKTVSMISLILALRSLQSKSKTDDVFNHKTEALNLDDDDDNGGIDVEKHKNSVEADDLFPSREPSSSTQAPGRKRPAAGTLVVCPASVMRQWARELDEKVGDEKLSVLVYHGGSRTKNHVELAKFDVVLTTYSIVTNEVPKQPLVEDDDIEDKNGERFGLSSEFSVKKRKKPFNGNKKGKKGRKGIDSSMECGSGPLAKVGWFRVILDEAQTIKNHRTQVARACCSLRAKRRWCLSGTPIQNTIDDLYSYFRFLKYDPYAVYKSFYNTIKVPISRNSGQGYKKLQAVLRAIMLRRTKGTLLDGKPIINLPPKTIELSKVDFSVEERAFYTKLESDSRTRFSAYAAAGTVNQNYANILLMLLRLRQACDHPRLVKDIDSDPVGKDSVEMAKTLPRELLINLFDCLDATFTICHVCHDHPDRPVITMCGHVFCYECVQEYLSGDDNTCPAVNCKETIGDDLVFSKVTLKSCISDEGGTSSSSNSHLSDYSQVQRDDYISSKIKAVLEVLQSNCNVKISNSDLPNPGCCRDSPSSVDLDVDHSDSEARVAKHTRKYSGSTTEGSIKAIVFSQWTSMLDLVETSLCQYGIVYRRLDGRMTLGARDKAVRDFNTEPEAGNLGLNMVAACHVILLDLWWNPTTEDQAIDRAHRIGQTRPVTVTRITIKDTVEDRILSLQEEKRKMVASAFGEDHAGGSGTRLTVDDLKYLFMIWHGVGMVVLKEGMTFFGACFAKFGRRGLVDPSGNLICFEAHKGNFVLHAII</sequence>
<evidence type="ECO:0000256" key="2">
    <source>
        <dbReference type="ARBA" id="ARBA00008438"/>
    </source>
</evidence>
<dbReference type="GO" id="GO:0008270">
    <property type="term" value="F:zinc ion binding"/>
    <property type="evidence" value="ECO:0007669"/>
    <property type="project" value="UniProtKB-KW"/>
</dbReference>
<evidence type="ECO:0000259" key="19">
    <source>
        <dbReference type="PROSITE" id="PS51192"/>
    </source>
</evidence>
<keyword evidence="8" id="KW-0862">Zinc</keyword>
<evidence type="ECO:0000256" key="11">
    <source>
        <dbReference type="ARBA" id="ARBA00023015"/>
    </source>
</evidence>
<evidence type="ECO:0000256" key="14">
    <source>
        <dbReference type="ARBA" id="ARBA00023163"/>
    </source>
</evidence>
<dbReference type="SMART" id="SM00490">
    <property type="entry name" value="HELICc"/>
    <property type="match status" value="1"/>
</dbReference>
<dbReference type="InterPro" id="IPR038718">
    <property type="entry name" value="SNF2-like_sf"/>
</dbReference>
<dbReference type="PROSITE" id="PS51192">
    <property type="entry name" value="HELICASE_ATP_BIND_1"/>
    <property type="match status" value="1"/>
</dbReference>
<proteinExistence type="inferred from homology"/>
<dbReference type="SMART" id="SM00487">
    <property type="entry name" value="DEXDc"/>
    <property type="match status" value="1"/>
</dbReference>
<dbReference type="PROSITE" id="PS00518">
    <property type="entry name" value="ZF_RING_1"/>
    <property type="match status" value="1"/>
</dbReference>
<dbReference type="Pfam" id="PF00271">
    <property type="entry name" value="Helicase_C"/>
    <property type="match status" value="1"/>
</dbReference>
<name>A0AAQ3NW75_VIGMU</name>
<keyword evidence="10" id="KW-0156">Chromatin regulator</keyword>
<dbReference type="CDD" id="cd18793">
    <property type="entry name" value="SF2_C_SNF"/>
    <property type="match status" value="1"/>
</dbReference>
<evidence type="ECO:0000256" key="13">
    <source>
        <dbReference type="ARBA" id="ARBA00023158"/>
    </source>
</evidence>
<keyword evidence="5 16" id="KW-0863">Zinc-finger</keyword>
<feature type="compositionally biased region" description="Polar residues" evidence="17">
    <location>
        <begin position="116"/>
        <end position="132"/>
    </location>
</feature>
<dbReference type="Pfam" id="PF00097">
    <property type="entry name" value="zf-C3HC4"/>
    <property type="match status" value="1"/>
</dbReference>
<keyword evidence="6" id="KW-0378">Hydrolase</keyword>
<dbReference type="InterPro" id="IPR001650">
    <property type="entry name" value="Helicase_C-like"/>
</dbReference>
<dbReference type="InterPro" id="IPR050628">
    <property type="entry name" value="SNF2_RAD54_helicase_TF"/>
</dbReference>
<feature type="compositionally biased region" description="Low complexity" evidence="17">
    <location>
        <begin position="71"/>
        <end position="83"/>
    </location>
</feature>
<evidence type="ECO:0000256" key="10">
    <source>
        <dbReference type="ARBA" id="ARBA00022853"/>
    </source>
</evidence>
<dbReference type="GO" id="GO:0080188">
    <property type="term" value="P:gene silencing by siRNA-directed DNA methylation"/>
    <property type="evidence" value="ECO:0007669"/>
    <property type="project" value="UniProtKB-ARBA"/>
</dbReference>
<dbReference type="PANTHER" id="PTHR45626">
    <property type="entry name" value="TRANSCRIPTION TERMINATION FACTOR 2-RELATED"/>
    <property type="match status" value="1"/>
</dbReference>
<dbReference type="GO" id="GO:0005524">
    <property type="term" value="F:ATP binding"/>
    <property type="evidence" value="ECO:0007669"/>
    <property type="project" value="UniProtKB-KW"/>
</dbReference>
<dbReference type="SUPFAM" id="SSF57850">
    <property type="entry name" value="RING/U-box"/>
    <property type="match status" value="1"/>
</dbReference>
<keyword evidence="13" id="KW-0943">RNA-mediated gene silencing</keyword>
<feature type="region of interest" description="Disordered" evidence="17">
    <location>
        <begin position="180"/>
        <end position="203"/>
    </location>
</feature>